<feature type="transmembrane region" description="Helical" evidence="2">
    <location>
        <begin position="118"/>
        <end position="142"/>
    </location>
</feature>
<keyword evidence="2" id="KW-0812">Transmembrane</keyword>
<sequence>MGEAAAVVNTNQGQPGVQMHGQTGPPAAPWQPQVQYAQGTQHPPGVNPHYNAKAGQWTGWIQVSLGTAAILFGIVSVVIDLANSNIGTGIWSGLLFYVITGILGILSSSKKSYDLITAYLVMSIFSSMVSGVCIIIFGVSAASESWYSYYYYDSIPYGARLTIHLLSLFIALVEFVISIIAAAFCCSGNCCTPYSSVATRTVVQYSHVQPNALITAIPQGMVAYNQPYMYPQPMNQAPMYNNFVQPVPMQHYHVQPGMQGHQIMQVHPHSQPAGASSMQPSADFSAPADGGAKGPQDIPPPYGP</sequence>
<gene>
    <name evidence="3" type="ORF">BSL78_25708</name>
</gene>
<accession>A0A2G8JP31</accession>
<dbReference type="OrthoDB" id="10071849at2759"/>
<dbReference type="PANTHER" id="PTHR23320:SF165">
    <property type="entry name" value="MARVEL DOMAIN-CONTAINING PROTEIN"/>
    <property type="match status" value="1"/>
</dbReference>
<evidence type="ECO:0000256" key="1">
    <source>
        <dbReference type="SAM" id="MobiDB-lite"/>
    </source>
</evidence>
<dbReference type="EMBL" id="MRZV01001500">
    <property type="protein sequence ID" value="PIK37465.1"/>
    <property type="molecule type" value="Genomic_DNA"/>
</dbReference>
<protein>
    <submittedName>
        <fullName evidence="3">Uncharacterized protein</fullName>
    </submittedName>
</protein>
<feature type="transmembrane region" description="Helical" evidence="2">
    <location>
        <begin position="163"/>
        <end position="184"/>
    </location>
</feature>
<comment type="caution">
    <text evidence="3">The sequence shown here is derived from an EMBL/GenBank/DDBJ whole genome shotgun (WGS) entry which is preliminary data.</text>
</comment>
<dbReference type="GO" id="GO:0016020">
    <property type="term" value="C:membrane"/>
    <property type="evidence" value="ECO:0007669"/>
    <property type="project" value="UniProtKB-SubCell"/>
</dbReference>
<name>A0A2G8JP31_STIJA</name>
<keyword evidence="4" id="KW-1185">Reference proteome</keyword>
<keyword evidence="2" id="KW-0472">Membrane</keyword>
<feature type="region of interest" description="Disordered" evidence="1">
    <location>
        <begin position="267"/>
        <end position="304"/>
    </location>
</feature>
<feature type="transmembrane region" description="Helical" evidence="2">
    <location>
        <begin position="86"/>
        <end position="106"/>
    </location>
</feature>
<organism evidence="3 4">
    <name type="scientific">Stichopus japonicus</name>
    <name type="common">Sea cucumber</name>
    <dbReference type="NCBI Taxonomy" id="307972"/>
    <lineage>
        <taxon>Eukaryota</taxon>
        <taxon>Metazoa</taxon>
        <taxon>Echinodermata</taxon>
        <taxon>Eleutherozoa</taxon>
        <taxon>Echinozoa</taxon>
        <taxon>Holothuroidea</taxon>
        <taxon>Aspidochirotacea</taxon>
        <taxon>Aspidochirotida</taxon>
        <taxon>Stichopodidae</taxon>
        <taxon>Apostichopus</taxon>
    </lineage>
</organism>
<evidence type="ECO:0000313" key="3">
    <source>
        <dbReference type="EMBL" id="PIK37465.1"/>
    </source>
</evidence>
<evidence type="ECO:0000256" key="2">
    <source>
        <dbReference type="SAM" id="Phobius"/>
    </source>
</evidence>
<dbReference type="Proteomes" id="UP000230750">
    <property type="component" value="Unassembled WGS sequence"/>
</dbReference>
<dbReference type="PANTHER" id="PTHR23320">
    <property type="entry name" value="MEMBRANE-SPANNING 4-DOMAINS SUBFAMILY A MS4A -RELATED"/>
    <property type="match status" value="1"/>
</dbReference>
<proteinExistence type="predicted"/>
<reference evidence="3 4" key="1">
    <citation type="journal article" date="2017" name="PLoS Biol.">
        <title>The sea cucumber genome provides insights into morphological evolution and visceral regeneration.</title>
        <authorList>
            <person name="Zhang X."/>
            <person name="Sun L."/>
            <person name="Yuan J."/>
            <person name="Sun Y."/>
            <person name="Gao Y."/>
            <person name="Zhang L."/>
            <person name="Li S."/>
            <person name="Dai H."/>
            <person name="Hamel J.F."/>
            <person name="Liu C."/>
            <person name="Yu Y."/>
            <person name="Liu S."/>
            <person name="Lin W."/>
            <person name="Guo K."/>
            <person name="Jin S."/>
            <person name="Xu P."/>
            <person name="Storey K.B."/>
            <person name="Huan P."/>
            <person name="Zhang T."/>
            <person name="Zhou Y."/>
            <person name="Zhang J."/>
            <person name="Lin C."/>
            <person name="Li X."/>
            <person name="Xing L."/>
            <person name="Huo D."/>
            <person name="Sun M."/>
            <person name="Wang L."/>
            <person name="Mercier A."/>
            <person name="Li F."/>
            <person name="Yang H."/>
            <person name="Xiang J."/>
        </authorList>
    </citation>
    <scope>NUCLEOTIDE SEQUENCE [LARGE SCALE GENOMIC DNA]</scope>
    <source>
        <strain evidence="3">Shaxun</strain>
        <tissue evidence="3">Muscle</tissue>
    </source>
</reference>
<feature type="compositionally biased region" description="Polar residues" evidence="1">
    <location>
        <begin position="273"/>
        <end position="282"/>
    </location>
</feature>
<dbReference type="InterPro" id="IPR030417">
    <property type="entry name" value="MS4A"/>
</dbReference>
<feature type="region of interest" description="Disordered" evidence="1">
    <location>
        <begin position="1"/>
        <end position="31"/>
    </location>
</feature>
<feature type="transmembrane region" description="Helical" evidence="2">
    <location>
        <begin position="57"/>
        <end position="79"/>
    </location>
</feature>
<evidence type="ECO:0000313" key="4">
    <source>
        <dbReference type="Proteomes" id="UP000230750"/>
    </source>
</evidence>
<dbReference type="AlphaFoldDB" id="A0A2G8JP31"/>
<keyword evidence="2" id="KW-1133">Transmembrane helix</keyword>